<dbReference type="eggNOG" id="COG4221">
    <property type="taxonomic scope" value="Bacteria"/>
</dbReference>
<reference evidence="5 6" key="1">
    <citation type="submission" date="2007-03" db="EMBL/GenBank/DDBJ databases">
        <authorList>
            <person name="Stal L."/>
            <person name="Ferriera S."/>
            <person name="Johnson J."/>
            <person name="Kravitz S."/>
            <person name="Beeson K."/>
            <person name="Sutton G."/>
            <person name="Rogers Y.-H."/>
            <person name="Friedman R."/>
            <person name="Frazier M."/>
            <person name="Venter J.C."/>
        </authorList>
    </citation>
    <scope>NUCLEOTIDE SEQUENCE [LARGE SCALE GENOMIC DNA]</scope>
    <source>
        <strain evidence="5 6">CCY0110</strain>
    </source>
</reference>
<evidence type="ECO:0000313" key="5">
    <source>
        <dbReference type="EMBL" id="EAZ93048.1"/>
    </source>
</evidence>
<dbReference type="PRINTS" id="PR00081">
    <property type="entry name" value="GDHRDH"/>
</dbReference>
<dbReference type="GO" id="GO:0016616">
    <property type="term" value="F:oxidoreductase activity, acting on the CH-OH group of donors, NAD or NADP as acceptor"/>
    <property type="evidence" value="ECO:0007669"/>
    <property type="project" value="UniProtKB-ARBA"/>
</dbReference>
<accession>A3IK59</accession>
<proteinExistence type="inferred from homology"/>
<dbReference type="FunFam" id="3.40.50.720:FF:000047">
    <property type="entry name" value="NADP-dependent L-serine/L-allo-threonine dehydrogenase"/>
    <property type="match status" value="1"/>
</dbReference>
<dbReference type="AlphaFoldDB" id="A3IK59"/>
<name>A3IK59_9CHRO</name>
<dbReference type="InterPro" id="IPR020904">
    <property type="entry name" value="Sc_DH/Rdtase_CS"/>
</dbReference>
<evidence type="ECO:0000256" key="3">
    <source>
        <dbReference type="RuleBase" id="RU000363"/>
    </source>
</evidence>
<dbReference type="SUPFAM" id="SSF51735">
    <property type="entry name" value="NAD(P)-binding Rossmann-fold domains"/>
    <property type="match status" value="1"/>
</dbReference>
<feature type="coiled-coil region" evidence="4">
    <location>
        <begin position="38"/>
        <end position="65"/>
    </location>
</feature>
<protein>
    <submittedName>
        <fullName evidence="5">Oxidoreductase, short chain dehydrogenase/reductase family protein</fullName>
    </submittedName>
</protein>
<dbReference type="PROSITE" id="PS00061">
    <property type="entry name" value="ADH_SHORT"/>
    <property type="match status" value="1"/>
</dbReference>
<dbReference type="PRINTS" id="PR00080">
    <property type="entry name" value="SDRFAMILY"/>
</dbReference>
<dbReference type="Pfam" id="PF00106">
    <property type="entry name" value="adh_short"/>
    <property type="match status" value="1"/>
</dbReference>
<dbReference type="InterPro" id="IPR036291">
    <property type="entry name" value="NAD(P)-bd_dom_sf"/>
</dbReference>
<evidence type="ECO:0000256" key="2">
    <source>
        <dbReference type="ARBA" id="ARBA00023002"/>
    </source>
</evidence>
<organism evidence="5 6">
    <name type="scientific">Crocosphaera chwakensis CCY0110</name>
    <dbReference type="NCBI Taxonomy" id="391612"/>
    <lineage>
        <taxon>Bacteria</taxon>
        <taxon>Bacillati</taxon>
        <taxon>Cyanobacteriota</taxon>
        <taxon>Cyanophyceae</taxon>
        <taxon>Oscillatoriophycideae</taxon>
        <taxon>Chroococcales</taxon>
        <taxon>Aphanothecaceae</taxon>
        <taxon>Crocosphaera</taxon>
        <taxon>Crocosphaera chwakensis</taxon>
    </lineage>
</organism>
<dbReference type="EMBL" id="AAXW01000003">
    <property type="protein sequence ID" value="EAZ93048.1"/>
    <property type="molecule type" value="Genomic_DNA"/>
</dbReference>
<dbReference type="CDD" id="cd05343">
    <property type="entry name" value="Mgc4172-like_SDR_c"/>
    <property type="match status" value="1"/>
</dbReference>
<evidence type="ECO:0000313" key="6">
    <source>
        <dbReference type="Proteomes" id="UP000003781"/>
    </source>
</evidence>
<keyword evidence="4" id="KW-0175">Coiled coil</keyword>
<dbReference type="OrthoDB" id="9775296at2"/>
<comment type="similarity">
    <text evidence="1 3">Belongs to the short-chain dehydrogenases/reductases (SDR) family.</text>
</comment>
<sequence>MITKKLTSKIALITGASSGIGEAIAYRLVEENYRLVVCARRQEKLNKLTETLREKNSKILSLKVDLRQEAEIMNMFNTIRDKWGGVDVLINNAGLGHKEPLMIGETEAWREMLEVNVLALCICTREAIKDMSDRNEGHIIHISSMSGHRVPLYSGVYAASKYAVRALTEGLRQELREANKNIKISSISPGFVETEFAEKYNNNKEKAQELYSRFPVLQPQDIANAVYYILSQPDYVQIHDILLRPTQQKS</sequence>
<dbReference type="Proteomes" id="UP000003781">
    <property type="component" value="Unassembled WGS sequence"/>
</dbReference>
<gene>
    <name evidence="5" type="ORF">CY0110_03229</name>
</gene>
<evidence type="ECO:0000256" key="4">
    <source>
        <dbReference type="SAM" id="Coils"/>
    </source>
</evidence>
<evidence type="ECO:0000256" key="1">
    <source>
        <dbReference type="ARBA" id="ARBA00006484"/>
    </source>
</evidence>
<dbReference type="PANTHER" id="PTHR43115">
    <property type="entry name" value="DEHYDROGENASE/REDUCTASE SDR FAMILY MEMBER 11"/>
    <property type="match status" value="1"/>
</dbReference>
<dbReference type="RefSeq" id="WP_008273718.1">
    <property type="nucleotide sequence ID" value="NZ_AAXW01000003.1"/>
</dbReference>
<keyword evidence="6" id="KW-1185">Reference proteome</keyword>
<dbReference type="InterPro" id="IPR002347">
    <property type="entry name" value="SDR_fam"/>
</dbReference>
<dbReference type="Gene3D" id="3.40.50.720">
    <property type="entry name" value="NAD(P)-binding Rossmann-like Domain"/>
    <property type="match status" value="1"/>
</dbReference>
<dbReference type="PANTHER" id="PTHR43115:SF4">
    <property type="entry name" value="DEHYDROGENASE_REDUCTASE SDR FAMILY MEMBER 11"/>
    <property type="match status" value="1"/>
</dbReference>
<keyword evidence="2" id="KW-0560">Oxidoreductase</keyword>
<comment type="caution">
    <text evidence="5">The sequence shown here is derived from an EMBL/GenBank/DDBJ whole genome shotgun (WGS) entry which is preliminary data.</text>
</comment>